<dbReference type="Proteomes" id="UP000185491">
    <property type="component" value="Chromosome"/>
</dbReference>
<dbReference type="InterPro" id="IPR000835">
    <property type="entry name" value="HTH_MarR-typ"/>
</dbReference>
<sequence>MTSGTRWLDDDEQALWRLLLGAMRKINRGMDETLLEVSELTISEFSVLVALSEAEQQKLRLRDLCSALGWDRSRASHQITRMTRRGLVSKTKSLSDARGVLVQITEEGLLRLETAVPDHVESVRRLVFDHMEQSDKASLERFLSGVMSVDNVAGYRK</sequence>
<keyword evidence="6" id="KW-1185">Reference proteome</keyword>
<dbReference type="InterPro" id="IPR036390">
    <property type="entry name" value="WH_DNA-bd_sf"/>
</dbReference>
<keyword evidence="3" id="KW-0804">Transcription</keyword>
<organism evidence="5 6">
    <name type="scientific">Corynebacterium phocae</name>
    <dbReference type="NCBI Taxonomy" id="161895"/>
    <lineage>
        <taxon>Bacteria</taxon>
        <taxon>Bacillati</taxon>
        <taxon>Actinomycetota</taxon>
        <taxon>Actinomycetes</taxon>
        <taxon>Mycobacteriales</taxon>
        <taxon>Corynebacteriaceae</taxon>
        <taxon>Corynebacterium</taxon>
    </lineage>
</organism>
<dbReference type="KEGG" id="cpho:CPHO_07680"/>
<dbReference type="SUPFAM" id="SSF46785">
    <property type="entry name" value="Winged helix' DNA-binding domain"/>
    <property type="match status" value="1"/>
</dbReference>
<dbReference type="EMBL" id="CP009249">
    <property type="protein sequence ID" value="APT92789.1"/>
    <property type="molecule type" value="Genomic_DNA"/>
</dbReference>
<evidence type="ECO:0000313" key="5">
    <source>
        <dbReference type="EMBL" id="APT92789.1"/>
    </source>
</evidence>
<name>A0A1L7D3R3_9CORY</name>
<dbReference type="OrthoDB" id="8635520at2"/>
<dbReference type="SMART" id="SM00347">
    <property type="entry name" value="HTH_MARR"/>
    <property type="match status" value="1"/>
</dbReference>
<feature type="domain" description="HTH marR-type" evidence="4">
    <location>
        <begin position="12"/>
        <end position="148"/>
    </location>
</feature>
<dbReference type="InterPro" id="IPR039422">
    <property type="entry name" value="MarR/SlyA-like"/>
</dbReference>
<dbReference type="PANTHER" id="PTHR33164">
    <property type="entry name" value="TRANSCRIPTIONAL REGULATOR, MARR FAMILY"/>
    <property type="match status" value="1"/>
</dbReference>
<accession>A0A1L7D3R3</accession>
<proteinExistence type="predicted"/>
<evidence type="ECO:0000256" key="2">
    <source>
        <dbReference type="ARBA" id="ARBA00023125"/>
    </source>
</evidence>
<dbReference type="STRING" id="161895.CPHO_07680"/>
<keyword evidence="1" id="KW-0805">Transcription regulation</keyword>
<dbReference type="GO" id="GO:0006950">
    <property type="term" value="P:response to stress"/>
    <property type="evidence" value="ECO:0007669"/>
    <property type="project" value="TreeGrafter"/>
</dbReference>
<keyword evidence="2" id="KW-0238">DNA-binding</keyword>
<dbReference type="InterPro" id="IPR036388">
    <property type="entry name" value="WH-like_DNA-bd_sf"/>
</dbReference>
<evidence type="ECO:0000313" key="6">
    <source>
        <dbReference type="Proteomes" id="UP000185491"/>
    </source>
</evidence>
<evidence type="ECO:0000256" key="1">
    <source>
        <dbReference type="ARBA" id="ARBA00023015"/>
    </source>
</evidence>
<evidence type="ECO:0000256" key="3">
    <source>
        <dbReference type="ARBA" id="ARBA00023163"/>
    </source>
</evidence>
<reference evidence="5 6" key="1">
    <citation type="submission" date="2014-08" db="EMBL/GenBank/DDBJ databases">
        <title>Complete genome sequence of Corynebacterium phocae M408/89/1(T)(=DSM 44612(T)), isolated from the common seal (Phoca vitulina).</title>
        <authorList>
            <person name="Ruckert C."/>
            <person name="Albersmeier A."/>
            <person name="Winkler A."/>
            <person name="Kalinowski J."/>
        </authorList>
    </citation>
    <scope>NUCLEOTIDE SEQUENCE [LARGE SCALE GENOMIC DNA]</scope>
    <source>
        <strain evidence="5 6">M408/89/1</strain>
    </source>
</reference>
<dbReference type="InterPro" id="IPR055166">
    <property type="entry name" value="Transc_reg_Sar_Rot_HTH"/>
</dbReference>
<dbReference type="AlphaFoldDB" id="A0A1L7D3R3"/>
<dbReference type="RefSeq" id="WP_075734647.1">
    <property type="nucleotide sequence ID" value="NZ_CP009249.1"/>
</dbReference>
<dbReference type="Pfam" id="PF22381">
    <property type="entry name" value="Staph_reg_Sar_Rot"/>
    <property type="match status" value="1"/>
</dbReference>
<evidence type="ECO:0000259" key="4">
    <source>
        <dbReference type="PROSITE" id="PS50995"/>
    </source>
</evidence>
<dbReference type="Gene3D" id="1.10.10.10">
    <property type="entry name" value="Winged helix-like DNA-binding domain superfamily/Winged helix DNA-binding domain"/>
    <property type="match status" value="1"/>
</dbReference>
<dbReference type="PANTHER" id="PTHR33164:SF99">
    <property type="entry name" value="MARR FAMILY REGULATORY PROTEIN"/>
    <property type="match status" value="1"/>
</dbReference>
<protein>
    <submittedName>
        <fullName evidence="5">MarR family transcriptional regulator</fullName>
    </submittedName>
</protein>
<gene>
    <name evidence="5" type="ORF">CPHO_07680</name>
</gene>
<dbReference type="GO" id="GO:0003700">
    <property type="term" value="F:DNA-binding transcription factor activity"/>
    <property type="evidence" value="ECO:0007669"/>
    <property type="project" value="InterPro"/>
</dbReference>
<dbReference type="PROSITE" id="PS50995">
    <property type="entry name" value="HTH_MARR_2"/>
    <property type="match status" value="1"/>
</dbReference>
<dbReference type="GO" id="GO:0003677">
    <property type="term" value="F:DNA binding"/>
    <property type="evidence" value="ECO:0007669"/>
    <property type="project" value="UniProtKB-KW"/>
</dbReference>